<dbReference type="SMART" id="SM00248">
    <property type="entry name" value="ANK"/>
    <property type="match status" value="1"/>
</dbReference>
<dbReference type="Gene3D" id="2.60.120.620">
    <property type="entry name" value="q2cbj1_9rhob like domain"/>
    <property type="match status" value="1"/>
</dbReference>
<dbReference type="EMBL" id="CAKOGP040000557">
    <property type="protein sequence ID" value="CAJ1936605.1"/>
    <property type="molecule type" value="Genomic_DNA"/>
</dbReference>
<dbReference type="Pfam" id="PF12796">
    <property type="entry name" value="Ank_2"/>
    <property type="match status" value="1"/>
</dbReference>
<evidence type="ECO:0000256" key="4">
    <source>
        <dbReference type="SAM" id="SignalP"/>
    </source>
</evidence>
<dbReference type="PROSITE" id="PS50088">
    <property type="entry name" value="ANK_REPEAT"/>
    <property type="match status" value="1"/>
</dbReference>
<dbReference type="Proteomes" id="UP001295423">
    <property type="component" value="Unassembled WGS sequence"/>
</dbReference>
<keyword evidence="2 3" id="KW-0040">ANK repeat</keyword>
<dbReference type="PANTHER" id="PTHR24198">
    <property type="entry name" value="ANKYRIN REPEAT AND PROTEIN KINASE DOMAIN-CONTAINING PROTEIN"/>
    <property type="match status" value="1"/>
</dbReference>
<dbReference type="PROSITE" id="PS50297">
    <property type="entry name" value="ANK_REP_REGION"/>
    <property type="match status" value="1"/>
</dbReference>
<dbReference type="InterPro" id="IPR036770">
    <property type="entry name" value="Ankyrin_rpt-contain_sf"/>
</dbReference>
<dbReference type="AlphaFoldDB" id="A0AAD2FGI1"/>
<evidence type="ECO:0000256" key="2">
    <source>
        <dbReference type="ARBA" id="ARBA00023043"/>
    </source>
</evidence>
<evidence type="ECO:0000313" key="5">
    <source>
        <dbReference type="EMBL" id="CAJ1936605.1"/>
    </source>
</evidence>
<reference evidence="5" key="1">
    <citation type="submission" date="2023-08" db="EMBL/GenBank/DDBJ databases">
        <authorList>
            <person name="Audoor S."/>
            <person name="Bilcke G."/>
        </authorList>
    </citation>
    <scope>NUCLEOTIDE SEQUENCE</scope>
</reference>
<gene>
    <name evidence="5" type="ORF">CYCCA115_LOCUS5275</name>
</gene>
<evidence type="ECO:0000256" key="1">
    <source>
        <dbReference type="ARBA" id="ARBA00022737"/>
    </source>
</evidence>
<feature type="signal peptide" evidence="4">
    <location>
        <begin position="1"/>
        <end position="22"/>
    </location>
</feature>
<feature type="repeat" description="ANK" evidence="3">
    <location>
        <begin position="355"/>
        <end position="378"/>
    </location>
</feature>
<keyword evidence="4" id="KW-0732">Signal</keyword>
<name>A0AAD2FGI1_9STRA</name>
<sequence length="425" mass="47334">MIFPRSFLFSAAIATLASTSKAADYGVDCSFPIHSTDSSCGDLLGDRAAVYNEYMDGCRKHWGEKGAKRCNAAEADRLSMSQTQPQSMVNYTETGFKKLKAPPKLWELISNYWETNKDEKKLEVWPMGNIYTNNWAAPTYMVSVENDQLPGGGHGLKDQIWEAARPTIEAWTGMKLQPTSQYGIRVYTEGAILSPHVDRLPLVSSCIINVAQDVDEDWVLEVYDRHDNAVNVTMEPGDMVLYESGSLVHGRPFAMKGRFFANIFIHFEPTGEHLYDDGSEELDDFYPPYLKANSPWLDTWAKQNPSGWRKTSPSAAAVAQPITLKGHTAAASGDIETLERLALDDMKALYARDPNGWTPLHEAARAGHLDVVRLLVEKHNADMNYITNEGKGSSPYFIATQSHSPDHPVSQYFKSLGAVYQGPEL</sequence>
<accession>A0AAD2FGI1</accession>
<evidence type="ECO:0000313" key="6">
    <source>
        <dbReference type="Proteomes" id="UP001295423"/>
    </source>
</evidence>
<dbReference type="InterPro" id="IPR002110">
    <property type="entry name" value="Ankyrin_rpt"/>
</dbReference>
<evidence type="ECO:0000256" key="3">
    <source>
        <dbReference type="PROSITE-ProRule" id="PRU00023"/>
    </source>
</evidence>
<dbReference type="PANTHER" id="PTHR24198:SF165">
    <property type="entry name" value="ANKYRIN REPEAT-CONTAINING PROTEIN-RELATED"/>
    <property type="match status" value="1"/>
</dbReference>
<comment type="caution">
    <text evidence="5">The sequence shown here is derived from an EMBL/GenBank/DDBJ whole genome shotgun (WGS) entry which is preliminary data.</text>
</comment>
<protein>
    <submittedName>
        <fullName evidence="5">Uncharacterized protein</fullName>
    </submittedName>
</protein>
<dbReference type="SUPFAM" id="SSF48403">
    <property type="entry name" value="Ankyrin repeat"/>
    <property type="match status" value="1"/>
</dbReference>
<proteinExistence type="predicted"/>
<keyword evidence="6" id="KW-1185">Reference proteome</keyword>
<organism evidence="5 6">
    <name type="scientific">Cylindrotheca closterium</name>
    <dbReference type="NCBI Taxonomy" id="2856"/>
    <lineage>
        <taxon>Eukaryota</taxon>
        <taxon>Sar</taxon>
        <taxon>Stramenopiles</taxon>
        <taxon>Ochrophyta</taxon>
        <taxon>Bacillariophyta</taxon>
        <taxon>Bacillariophyceae</taxon>
        <taxon>Bacillariophycidae</taxon>
        <taxon>Bacillariales</taxon>
        <taxon>Bacillariaceae</taxon>
        <taxon>Cylindrotheca</taxon>
    </lineage>
</organism>
<keyword evidence="1" id="KW-0677">Repeat</keyword>
<feature type="chain" id="PRO_5042203601" evidence="4">
    <location>
        <begin position="23"/>
        <end position="425"/>
    </location>
</feature>
<dbReference type="Gene3D" id="1.25.40.20">
    <property type="entry name" value="Ankyrin repeat-containing domain"/>
    <property type="match status" value="1"/>
</dbReference>